<proteinExistence type="predicted"/>
<dbReference type="SMART" id="SM00421">
    <property type="entry name" value="HTH_LUXR"/>
    <property type="match status" value="1"/>
</dbReference>
<dbReference type="GO" id="GO:0006355">
    <property type="term" value="P:regulation of DNA-templated transcription"/>
    <property type="evidence" value="ECO:0007669"/>
    <property type="project" value="InterPro"/>
</dbReference>
<dbReference type="AlphaFoldDB" id="A0A1G7LVD1"/>
<dbReference type="Proteomes" id="UP000199415">
    <property type="component" value="Unassembled WGS sequence"/>
</dbReference>
<keyword evidence="1" id="KW-0805">Transcription regulation</keyword>
<evidence type="ECO:0000256" key="3">
    <source>
        <dbReference type="ARBA" id="ARBA00023163"/>
    </source>
</evidence>
<dbReference type="InterPro" id="IPR036693">
    <property type="entry name" value="TF_LuxR_autoind-bd_dom_sf"/>
</dbReference>
<dbReference type="PANTHER" id="PTHR44688:SF16">
    <property type="entry name" value="DNA-BINDING TRANSCRIPTIONAL ACTIVATOR DEVR_DOSR"/>
    <property type="match status" value="1"/>
</dbReference>
<dbReference type="STRING" id="1082479.SAMN05216241_101386"/>
<dbReference type="CDD" id="cd06170">
    <property type="entry name" value="LuxR_C_like"/>
    <property type="match status" value="1"/>
</dbReference>
<evidence type="ECO:0000256" key="1">
    <source>
        <dbReference type="ARBA" id="ARBA00023015"/>
    </source>
</evidence>
<dbReference type="InterPro" id="IPR000792">
    <property type="entry name" value="Tscrpt_reg_LuxR_C"/>
</dbReference>
<evidence type="ECO:0000259" key="4">
    <source>
        <dbReference type="PROSITE" id="PS50043"/>
    </source>
</evidence>
<name>A0A1G7LVD1_9PROT</name>
<reference evidence="5 6" key="1">
    <citation type="submission" date="2016-10" db="EMBL/GenBank/DDBJ databases">
        <authorList>
            <person name="de Groot N.N."/>
        </authorList>
    </citation>
    <scope>NUCLEOTIDE SEQUENCE [LARGE SCALE GENOMIC DNA]</scope>
    <source>
        <strain evidence="5 6">DSM 25584</strain>
    </source>
</reference>
<dbReference type="PANTHER" id="PTHR44688">
    <property type="entry name" value="DNA-BINDING TRANSCRIPTIONAL ACTIVATOR DEVR_DOSR"/>
    <property type="match status" value="1"/>
</dbReference>
<dbReference type="OrthoDB" id="7345476at2"/>
<dbReference type="SUPFAM" id="SSF46894">
    <property type="entry name" value="C-terminal effector domain of the bipartite response regulators"/>
    <property type="match status" value="1"/>
</dbReference>
<dbReference type="Gene3D" id="1.10.10.10">
    <property type="entry name" value="Winged helix-like DNA-binding domain superfamily/Winged helix DNA-binding domain"/>
    <property type="match status" value="1"/>
</dbReference>
<keyword evidence="2" id="KW-0238">DNA-binding</keyword>
<organism evidence="5 6">
    <name type="scientific">Limimonas halophila</name>
    <dbReference type="NCBI Taxonomy" id="1082479"/>
    <lineage>
        <taxon>Bacteria</taxon>
        <taxon>Pseudomonadati</taxon>
        <taxon>Pseudomonadota</taxon>
        <taxon>Alphaproteobacteria</taxon>
        <taxon>Rhodospirillales</taxon>
        <taxon>Rhodovibrionaceae</taxon>
        <taxon>Limimonas</taxon>
    </lineage>
</organism>
<dbReference type="GO" id="GO:0003677">
    <property type="term" value="F:DNA binding"/>
    <property type="evidence" value="ECO:0007669"/>
    <property type="project" value="UniProtKB-KW"/>
</dbReference>
<sequence length="254" mass="27741">MHMPDALARASTASTLAEIDAVFRDLAEAIGGCAWAYADIALLPDQPGEYVAACRDTIPEDFQKTYVQNKCFFIDPCIRRAYIGSNLFTWSQLAEWRMGHARGNLPDRHGASVMRLAFDHGFSDGIVIPLHGDTADIRPSCALLSVFLDSYAQDDVDPSIRAWLPVVSQAAHTRLGEIMPERLGAIRRVADLSDRERDILGWAAQGYTAEETATGLTISARTVEKHLQIAMQKLGAAHKAHAVALALSRGLISL</sequence>
<keyword evidence="6" id="KW-1185">Reference proteome</keyword>
<keyword evidence="3" id="KW-0804">Transcription</keyword>
<dbReference type="InterPro" id="IPR036388">
    <property type="entry name" value="WH-like_DNA-bd_sf"/>
</dbReference>
<evidence type="ECO:0000313" key="6">
    <source>
        <dbReference type="Proteomes" id="UP000199415"/>
    </source>
</evidence>
<dbReference type="Gene3D" id="3.30.450.80">
    <property type="entry name" value="Transcription factor LuxR-like, autoinducer-binding domain"/>
    <property type="match status" value="1"/>
</dbReference>
<gene>
    <name evidence="5" type="ORF">SAMN05216241_101386</name>
</gene>
<dbReference type="InterPro" id="IPR016032">
    <property type="entry name" value="Sig_transdc_resp-reg_C-effctor"/>
</dbReference>
<dbReference type="PROSITE" id="PS50043">
    <property type="entry name" value="HTH_LUXR_2"/>
    <property type="match status" value="1"/>
</dbReference>
<dbReference type="InterPro" id="IPR005143">
    <property type="entry name" value="TF_LuxR_autoind-bd_dom"/>
</dbReference>
<feature type="domain" description="HTH luxR-type" evidence="4">
    <location>
        <begin position="185"/>
        <end position="250"/>
    </location>
</feature>
<evidence type="ECO:0000313" key="5">
    <source>
        <dbReference type="EMBL" id="SDF53336.1"/>
    </source>
</evidence>
<dbReference type="EMBL" id="FNCE01000001">
    <property type="protein sequence ID" value="SDF53336.1"/>
    <property type="molecule type" value="Genomic_DNA"/>
</dbReference>
<dbReference type="PRINTS" id="PR00038">
    <property type="entry name" value="HTHLUXR"/>
</dbReference>
<accession>A0A1G7LVD1</accession>
<dbReference type="RefSeq" id="WP_090018412.1">
    <property type="nucleotide sequence ID" value="NZ_FNCE01000001.1"/>
</dbReference>
<dbReference type="SUPFAM" id="SSF75516">
    <property type="entry name" value="Pheromone-binding domain of LuxR-like quorum-sensing transcription factors"/>
    <property type="match status" value="1"/>
</dbReference>
<dbReference type="Pfam" id="PF03472">
    <property type="entry name" value="Autoind_bind"/>
    <property type="match status" value="1"/>
</dbReference>
<evidence type="ECO:0000256" key="2">
    <source>
        <dbReference type="ARBA" id="ARBA00023125"/>
    </source>
</evidence>
<dbReference type="Pfam" id="PF00196">
    <property type="entry name" value="GerE"/>
    <property type="match status" value="1"/>
</dbReference>
<protein>
    <submittedName>
        <fullName evidence="5">Transcriptional regulator, LuxR family</fullName>
    </submittedName>
</protein>